<accession>A0A0P1G9Y2</accession>
<evidence type="ECO:0000256" key="1">
    <source>
        <dbReference type="SAM" id="Phobius"/>
    </source>
</evidence>
<feature type="transmembrane region" description="Helical" evidence="1">
    <location>
        <begin position="78"/>
        <end position="96"/>
    </location>
</feature>
<evidence type="ECO:0008006" key="4">
    <source>
        <dbReference type="Google" id="ProtNLM"/>
    </source>
</evidence>
<dbReference type="Pfam" id="PF14248">
    <property type="entry name" value="DUF4345"/>
    <property type="match status" value="1"/>
</dbReference>
<evidence type="ECO:0000313" key="3">
    <source>
        <dbReference type="Proteomes" id="UP000052022"/>
    </source>
</evidence>
<keyword evidence="1" id="KW-0812">Transmembrane</keyword>
<keyword evidence="1" id="KW-1133">Transmembrane helix</keyword>
<protein>
    <recommendedName>
        <fullName evidence="4">DUF4345 domain-containing protein</fullName>
    </recommendedName>
</protein>
<name>A0A0P1G9Y2_9RHOB</name>
<dbReference type="RefSeq" id="WP_058289906.1">
    <property type="nucleotide sequence ID" value="NZ_CYSD01000030.1"/>
</dbReference>
<dbReference type="AlphaFoldDB" id="A0A0P1G9Y2"/>
<feature type="transmembrane region" description="Helical" evidence="1">
    <location>
        <begin position="47"/>
        <end position="66"/>
    </location>
</feature>
<organism evidence="2 3">
    <name type="scientific">Tritonibacter multivorans</name>
    <dbReference type="NCBI Taxonomy" id="928856"/>
    <lineage>
        <taxon>Bacteria</taxon>
        <taxon>Pseudomonadati</taxon>
        <taxon>Pseudomonadota</taxon>
        <taxon>Alphaproteobacteria</taxon>
        <taxon>Rhodobacterales</taxon>
        <taxon>Paracoccaceae</taxon>
        <taxon>Tritonibacter</taxon>
    </lineage>
</organism>
<reference evidence="2 3" key="1">
    <citation type="submission" date="2015-09" db="EMBL/GenBank/DDBJ databases">
        <authorList>
            <consortium name="Swine Surveillance"/>
        </authorList>
    </citation>
    <scope>NUCLEOTIDE SEQUENCE [LARGE SCALE GENOMIC DNA]</scope>
    <source>
        <strain evidence="2 3">CECT 7557</strain>
    </source>
</reference>
<sequence>MFRYIIYLLAAIAIVTGTLDILNGAAGQARAGSDLTAEQLSDPMLDNLFRFFAAVWLGLGLQMLLFVHDLKRYRPAMLLLLGIVVLGGCARLVSIIDVGLPSQTGGQIAVIVGLVAELLVSPVLIWWLVKQAPQT</sequence>
<dbReference type="Proteomes" id="UP000052022">
    <property type="component" value="Unassembled WGS sequence"/>
</dbReference>
<evidence type="ECO:0000313" key="2">
    <source>
        <dbReference type="EMBL" id="CUH78332.1"/>
    </source>
</evidence>
<dbReference type="InterPro" id="IPR025597">
    <property type="entry name" value="DUF4345"/>
</dbReference>
<feature type="transmembrane region" description="Helical" evidence="1">
    <location>
        <begin position="108"/>
        <end position="129"/>
    </location>
</feature>
<gene>
    <name evidence="2" type="ORF">TRM7557_01829</name>
</gene>
<keyword evidence="3" id="KW-1185">Reference proteome</keyword>
<dbReference type="EMBL" id="CYSD01000030">
    <property type="protein sequence ID" value="CUH78332.1"/>
    <property type="molecule type" value="Genomic_DNA"/>
</dbReference>
<proteinExistence type="predicted"/>
<dbReference type="OrthoDB" id="7510552at2"/>
<keyword evidence="1" id="KW-0472">Membrane</keyword>